<proteinExistence type="inferred from homology"/>
<feature type="domain" description="Gfo/Idh/MocA-like oxidoreductase N-terminal" evidence="4">
    <location>
        <begin position="8"/>
        <end position="125"/>
    </location>
</feature>
<sequence>MTAHDRPIRTVLVGFGHGGRVFHAPLIEHDPRFDLAVVVTPSPDRRQAARAAYPHAVVVGTLHEALQAVPDLDLAVLSTPNPTHAPLAGEAIGRGLHVVADKPFVVRSDDGERLISAARAADRLLVPFHNRRWDGDFLAVRSMVEPGSLGRIRIFESALESWKPSITKQWKREAGAGDGGGVLYDLGPHLIDQALTLFGPAVPVFADLRMDREGARADDAFFLVLQHRDGITSHLHAGTLVPLARPRFRVTGEAAALTVTGTDPQEELLAAGVLPGDIPGRAADDADLARGLLVRNGHAEPFAVGPGTYTGFYAGVAAAIRGSGPAPVSTEDALAVVRIIEQVHTAFPARRTR</sequence>
<name>A0ABT8JY50_9MICC</name>
<comment type="caution">
    <text evidence="6">The sequence shown here is derived from an EMBL/GenBank/DDBJ whole genome shotgun (WGS) entry which is preliminary data.</text>
</comment>
<keyword evidence="2" id="KW-0560">Oxidoreductase</keyword>
<dbReference type="SUPFAM" id="SSF55347">
    <property type="entry name" value="Glyceraldehyde-3-phosphate dehydrogenase-like, C-terminal domain"/>
    <property type="match status" value="1"/>
</dbReference>
<protein>
    <submittedName>
        <fullName evidence="6">Gfo/Idh/MocA family oxidoreductase</fullName>
    </submittedName>
</protein>
<evidence type="ECO:0000313" key="6">
    <source>
        <dbReference type="EMBL" id="MDN4610100.1"/>
    </source>
</evidence>
<dbReference type="InterPro" id="IPR000683">
    <property type="entry name" value="Gfo/Idh/MocA-like_OxRdtase_N"/>
</dbReference>
<evidence type="ECO:0000313" key="7">
    <source>
        <dbReference type="Proteomes" id="UP001174209"/>
    </source>
</evidence>
<dbReference type="EMBL" id="JAROCG010000001">
    <property type="protein sequence ID" value="MDN4610100.1"/>
    <property type="molecule type" value="Genomic_DNA"/>
</dbReference>
<evidence type="ECO:0000259" key="4">
    <source>
        <dbReference type="Pfam" id="PF01408"/>
    </source>
</evidence>
<accession>A0ABT8JY50</accession>
<organism evidence="6 7">
    <name type="scientific">Arthrobacter burdickii</name>
    <dbReference type="NCBI Taxonomy" id="3035920"/>
    <lineage>
        <taxon>Bacteria</taxon>
        <taxon>Bacillati</taxon>
        <taxon>Actinomycetota</taxon>
        <taxon>Actinomycetes</taxon>
        <taxon>Micrococcales</taxon>
        <taxon>Micrococcaceae</taxon>
        <taxon>Arthrobacter</taxon>
    </lineage>
</organism>
<dbReference type="PANTHER" id="PTHR43708:SF5">
    <property type="entry name" value="CONSERVED EXPRESSED OXIDOREDUCTASE (EUROFUNG)-RELATED"/>
    <property type="match status" value="1"/>
</dbReference>
<dbReference type="SUPFAM" id="SSF51735">
    <property type="entry name" value="NAD(P)-binding Rossmann-fold domains"/>
    <property type="match status" value="1"/>
</dbReference>
<dbReference type="Gene3D" id="3.40.50.720">
    <property type="entry name" value="NAD(P)-binding Rossmann-like Domain"/>
    <property type="match status" value="1"/>
</dbReference>
<evidence type="ECO:0000259" key="5">
    <source>
        <dbReference type="Pfam" id="PF22725"/>
    </source>
</evidence>
<keyword evidence="3" id="KW-0520">NAD</keyword>
<dbReference type="RefSeq" id="WP_301225031.1">
    <property type="nucleotide sequence ID" value="NZ_JAROCG010000001.1"/>
</dbReference>
<evidence type="ECO:0000256" key="2">
    <source>
        <dbReference type="ARBA" id="ARBA00023002"/>
    </source>
</evidence>
<comment type="similarity">
    <text evidence="1">Belongs to the Gfo/Idh/MocA family.</text>
</comment>
<gene>
    <name evidence="6" type="ORF">P5G52_04390</name>
</gene>
<dbReference type="Gene3D" id="3.30.360.10">
    <property type="entry name" value="Dihydrodipicolinate Reductase, domain 2"/>
    <property type="match status" value="1"/>
</dbReference>
<evidence type="ECO:0000256" key="1">
    <source>
        <dbReference type="ARBA" id="ARBA00010928"/>
    </source>
</evidence>
<keyword evidence="7" id="KW-1185">Reference proteome</keyword>
<dbReference type="InterPro" id="IPR051317">
    <property type="entry name" value="Gfo/Idh/MocA_oxidoreduct"/>
</dbReference>
<dbReference type="Pfam" id="PF22725">
    <property type="entry name" value="GFO_IDH_MocA_C3"/>
    <property type="match status" value="1"/>
</dbReference>
<reference evidence="6" key="1">
    <citation type="submission" date="2023-06" db="EMBL/GenBank/DDBJ databases">
        <title>MT1 and MT2 Draft Genomes of Novel Species.</title>
        <authorList>
            <person name="Venkateswaran K."/>
        </authorList>
    </citation>
    <scope>NUCLEOTIDE SEQUENCE</scope>
    <source>
        <strain evidence="6">IIF3SC-B10</strain>
    </source>
</reference>
<dbReference type="PANTHER" id="PTHR43708">
    <property type="entry name" value="CONSERVED EXPRESSED OXIDOREDUCTASE (EUROFUNG)"/>
    <property type="match status" value="1"/>
</dbReference>
<dbReference type="InterPro" id="IPR055170">
    <property type="entry name" value="GFO_IDH_MocA-like_dom"/>
</dbReference>
<feature type="domain" description="GFO/IDH/MocA-like oxidoreductase" evidence="5">
    <location>
        <begin position="137"/>
        <end position="257"/>
    </location>
</feature>
<dbReference type="InterPro" id="IPR036291">
    <property type="entry name" value="NAD(P)-bd_dom_sf"/>
</dbReference>
<dbReference type="Pfam" id="PF01408">
    <property type="entry name" value="GFO_IDH_MocA"/>
    <property type="match status" value="1"/>
</dbReference>
<dbReference type="Proteomes" id="UP001174209">
    <property type="component" value="Unassembled WGS sequence"/>
</dbReference>
<evidence type="ECO:0000256" key="3">
    <source>
        <dbReference type="ARBA" id="ARBA00023027"/>
    </source>
</evidence>